<gene>
    <name evidence="2" type="ORF">EAMY692_p10012</name>
</gene>
<keyword evidence="1" id="KW-1133">Transmembrane helix</keyword>
<keyword evidence="2" id="KW-0614">Plasmid</keyword>
<keyword evidence="1" id="KW-0472">Membrane</keyword>
<evidence type="ECO:0000313" key="2">
    <source>
        <dbReference type="EMBL" id="CDM08059.1"/>
    </source>
</evidence>
<reference evidence="2" key="1">
    <citation type="submission" date="2013-11" db="EMBL/GenBank/DDBJ databases">
        <title>The novel cryptic plasmid pEA68 of Erwinia amylovora strain 692 and definition of a novel family of plasmids.</title>
        <authorList>
            <person name="Ismail E."/>
            <person name="Blom J."/>
            <person name="Bultreys A."/>
            <person name="Ivanovic M."/>
            <person name="Obradovic A."/>
            <person name="Van Doorn J."/>
            <person name="Bergsma-Vlami M."/>
            <person name="Maes M."/>
            <person name="Willems A."/>
            <person name="Stockwell V."/>
            <person name="Smits T.H.M."/>
            <person name="Pulawska J."/>
        </authorList>
    </citation>
    <scope>NUCLEOTIDE SEQUENCE [LARGE SCALE GENOMIC DNA]</scope>
    <source>
        <strain evidence="2">692</strain>
        <plasmid evidence="2">pEA68</plasmid>
    </source>
</reference>
<feature type="transmembrane region" description="Helical" evidence="1">
    <location>
        <begin position="20"/>
        <end position="41"/>
    </location>
</feature>
<evidence type="ECO:0008006" key="3">
    <source>
        <dbReference type="Google" id="ProtNLM"/>
    </source>
</evidence>
<dbReference type="AlphaFoldDB" id="A0A0P0ZGA3"/>
<sequence length="228" mass="25985">MADLFIATEGVKVVKDSASLWPQIITAVSSVGAALGGVSLTHHYTRKREERAGAAKMESERLFIATELVFMLERYAAGWLYLRWNDLSSLSRSKRLPVWDLSAASGDWRVLTPRLIFKIRSLEADIVAVMAHIDRYESFGDDPADVLNDIYVYADCYQVAIKAFLLAGRLRREVSLPDSTNLKDKAGILKELREERRRLWTTVVRLRRSENKAFETLRSQFEGEKSSR</sequence>
<evidence type="ECO:0000256" key="1">
    <source>
        <dbReference type="SAM" id="Phobius"/>
    </source>
</evidence>
<accession>A0A0P0ZGA3</accession>
<keyword evidence="1" id="KW-0812">Transmembrane</keyword>
<organism evidence="2">
    <name type="scientific">Erwinia amylovora</name>
    <name type="common">Fire blight bacteria</name>
    <dbReference type="NCBI Taxonomy" id="552"/>
    <lineage>
        <taxon>Bacteria</taxon>
        <taxon>Pseudomonadati</taxon>
        <taxon>Pseudomonadota</taxon>
        <taxon>Gammaproteobacteria</taxon>
        <taxon>Enterobacterales</taxon>
        <taxon>Erwiniaceae</taxon>
        <taxon>Erwinia</taxon>
    </lineage>
</organism>
<geneLocation type="plasmid" evidence="2">
    <name>pEA68</name>
</geneLocation>
<proteinExistence type="predicted"/>
<name>A0A0P0ZGA3_ERWAM</name>
<protein>
    <recommendedName>
        <fullName evidence="3">DUF4760 domain-containing protein</fullName>
    </recommendedName>
</protein>
<dbReference type="RefSeq" id="WP_160174214.1">
    <property type="nucleotide sequence ID" value="NZ_HG813238.1"/>
</dbReference>
<dbReference type="EMBL" id="HG813238">
    <property type="protein sequence ID" value="CDM08059.1"/>
    <property type="molecule type" value="Genomic_DNA"/>
</dbReference>